<dbReference type="Proteomes" id="UP001501414">
    <property type="component" value="Unassembled WGS sequence"/>
</dbReference>
<evidence type="ECO:0000313" key="1">
    <source>
        <dbReference type="EMBL" id="GAA1388489.1"/>
    </source>
</evidence>
<dbReference type="RefSeq" id="WP_344021909.1">
    <property type="nucleotide sequence ID" value="NZ_BAAAJK010000008.1"/>
</dbReference>
<protein>
    <submittedName>
        <fullName evidence="1">Uncharacterized protein</fullName>
    </submittedName>
</protein>
<comment type="caution">
    <text evidence="1">The sequence shown here is derived from an EMBL/GenBank/DDBJ whole genome shotgun (WGS) entry which is preliminary data.</text>
</comment>
<gene>
    <name evidence="1" type="ORF">GCM10009613_25900</name>
</gene>
<sequence length="135" mass="14442">MTENVHHLEIRTLVTTASECGESRVCPSVHEVVGAPENLWVVSKRTTPAETAAFQHLLDEGEVLGWMPAGLLPAECDAVARTRGVTGPGVHPDRVYVISSEVTGEVELIAFAELFDPVTEQLGTVKARLLEGVAA</sequence>
<organism evidence="1 2">
    <name type="scientific">Pseudonocardia kongjuensis</name>
    <dbReference type="NCBI Taxonomy" id="102227"/>
    <lineage>
        <taxon>Bacteria</taxon>
        <taxon>Bacillati</taxon>
        <taxon>Actinomycetota</taxon>
        <taxon>Actinomycetes</taxon>
        <taxon>Pseudonocardiales</taxon>
        <taxon>Pseudonocardiaceae</taxon>
        <taxon>Pseudonocardia</taxon>
    </lineage>
</organism>
<dbReference type="EMBL" id="BAAAJK010000008">
    <property type="protein sequence ID" value="GAA1388489.1"/>
    <property type="molecule type" value="Genomic_DNA"/>
</dbReference>
<name>A0ABN1XRV1_9PSEU</name>
<accession>A0ABN1XRV1</accession>
<keyword evidence="2" id="KW-1185">Reference proteome</keyword>
<reference evidence="1 2" key="1">
    <citation type="journal article" date="2019" name="Int. J. Syst. Evol. Microbiol.">
        <title>The Global Catalogue of Microorganisms (GCM) 10K type strain sequencing project: providing services to taxonomists for standard genome sequencing and annotation.</title>
        <authorList>
            <consortium name="The Broad Institute Genomics Platform"/>
            <consortium name="The Broad Institute Genome Sequencing Center for Infectious Disease"/>
            <person name="Wu L."/>
            <person name="Ma J."/>
        </authorList>
    </citation>
    <scope>NUCLEOTIDE SEQUENCE [LARGE SCALE GENOMIC DNA]</scope>
    <source>
        <strain evidence="1 2">JCM 11896</strain>
    </source>
</reference>
<evidence type="ECO:0000313" key="2">
    <source>
        <dbReference type="Proteomes" id="UP001501414"/>
    </source>
</evidence>
<proteinExistence type="predicted"/>